<feature type="chain" id="PRO_5037603627" evidence="1">
    <location>
        <begin position="24"/>
        <end position="84"/>
    </location>
</feature>
<keyword evidence="3" id="KW-1185">Reference proteome</keyword>
<evidence type="ECO:0000313" key="3">
    <source>
        <dbReference type="Proteomes" id="UP000680348"/>
    </source>
</evidence>
<sequence>MRSFVTPAILALMVGFGASAADAATITGRIDHVYPHQRRIVVDNHVYRMTPHTFRTTTMQRGERAHVTYHWSGGHRWATKVTRA</sequence>
<dbReference type="EMBL" id="JAGWCR010000001">
    <property type="protein sequence ID" value="MBS3647125.1"/>
    <property type="molecule type" value="Genomic_DNA"/>
</dbReference>
<dbReference type="RefSeq" id="WP_188252692.1">
    <property type="nucleotide sequence ID" value="NZ_JABVCF010000001.1"/>
</dbReference>
<dbReference type="AlphaFoldDB" id="A0A942DY50"/>
<keyword evidence="1" id="KW-0732">Signal</keyword>
<reference evidence="2" key="1">
    <citation type="submission" date="2021-04" db="EMBL/GenBank/DDBJ databases">
        <title>Pseudaminobacter soli sp. nov., isolated from paddy soil contaminated by heavy metals.</title>
        <authorList>
            <person name="Zhang K."/>
        </authorList>
    </citation>
    <scope>NUCLEOTIDE SEQUENCE</scope>
    <source>
        <strain evidence="2">19-2017</strain>
    </source>
</reference>
<evidence type="ECO:0000313" key="2">
    <source>
        <dbReference type="EMBL" id="MBS3647125.1"/>
    </source>
</evidence>
<protein>
    <submittedName>
        <fullName evidence="2">Uncharacterized protein</fullName>
    </submittedName>
</protein>
<comment type="caution">
    <text evidence="2">The sequence shown here is derived from an EMBL/GenBank/DDBJ whole genome shotgun (WGS) entry which is preliminary data.</text>
</comment>
<evidence type="ECO:0000256" key="1">
    <source>
        <dbReference type="SAM" id="SignalP"/>
    </source>
</evidence>
<name>A0A942DY50_9HYPH</name>
<gene>
    <name evidence="2" type="ORF">KEU06_00605</name>
</gene>
<organism evidence="2 3">
    <name type="scientific">Pseudaminobacter soli</name>
    <name type="common">ex Zhang et al. 2022</name>
    <dbReference type="NCBI Taxonomy" id="2831468"/>
    <lineage>
        <taxon>Bacteria</taxon>
        <taxon>Pseudomonadati</taxon>
        <taxon>Pseudomonadota</taxon>
        <taxon>Alphaproteobacteria</taxon>
        <taxon>Hyphomicrobiales</taxon>
        <taxon>Phyllobacteriaceae</taxon>
        <taxon>Pseudaminobacter</taxon>
    </lineage>
</organism>
<accession>A0A942DY50</accession>
<proteinExistence type="predicted"/>
<feature type="signal peptide" evidence="1">
    <location>
        <begin position="1"/>
        <end position="23"/>
    </location>
</feature>
<dbReference type="Proteomes" id="UP000680348">
    <property type="component" value="Unassembled WGS sequence"/>
</dbReference>